<dbReference type="SUPFAM" id="SSF51658">
    <property type="entry name" value="Xylose isomerase-like"/>
    <property type="match status" value="1"/>
</dbReference>
<dbReference type="AlphaFoldDB" id="A0A6J4MMY0"/>
<dbReference type="GO" id="GO:0050114">
    <property type="term" value="F:myo-inosose-2 dehydratase activity"/>
    <property type="evidence" value="ECO:0007669"/>
    <property type="project" value="UniProtKB-EC"/>
</dbReference>
<protein>
    <submittedName>
        <fullName evidence="2">Inosose dehydratase</fullName>
        <ecNumber evidence="2">4.2.1.44</ecNumber>
    </submittedName>
</protein>
<dbReference type="PANTHER" id="PTHR12110:SF41">
    <property type="entry name" value="INOSOSE DEHYDRATASE"/>
    <property type="match status" value="1"/>
</dbReference>
<dbReference type="Gene3D" id="3.20.20.150">
    <property type="entry name" value="Divalent-metal-dependent TIM barrel enzymes"/>
    <property type="match status" value="1"/>
</dbReference>
<reference evidence="2" key="1">
    <citation type="submission" date="2020-02" db="EMBL/GenBank/DDBJ databases">
        <authorList>
            <person name="Meier V. D."/>
        </authorList>
    </citation>
    <scope>NUCLEOTIDE SEQUENCE</scope>
    <source>
        <strain evidence="2">AVDCRST_MAG46</strain>
    </source>
</reference>
<gene>
    <name evidence="2" type="ORF">AVDCRST_MAG46-3339</name>
</gene>
<dbReference type="InterPro" id="IPR050312">
    <property type="entry name" value="IolE/XylAMocC-like"/>
</dbReference>
<name>A0A6J4MMY0_9ACTN</name>
<dbReference type="InterPro" id="IPR036237">
    <property type="entry name" value="Xyl_isomerase-like_sf"/>
</dbReference>
<dbReference type="PANTHER" id="PTHR12110">
    <property type="entry name" value="HYDROXYPYRUVATE ISOMERASE"/>
    <property type="match status" value="1"/>
</dbReference>
<dbReference type="InterPro" id="IPR013022">
    <property type="entry name" value="Xyl_isomerase-like_TIM-brl"/>
</dbReference>
<organism evidence="2">
    <name type="scientific">uncultured Nocardioidaceae bacterium</name>
    <dbReference type="NCBI Taxonomy" id="253824"/>
    <lineage>
        <taxon>Bacteria</taxon>
        <taxon>Bacillati</taxon>
        <taxon>Actinomycetota</taxon>
        <taxon>Actinomycetes</taxon>
        <taxon>Propionibacteriales</taxon>
        <taxon>Nocardioidaceae</taxon>
        <taxon>environmental samples</taxon>
    </lineage>
</organism>
<evidence type="ECO:0000313" key="2">
    <source>
        <dbReference type="EMBL" id="CAA9361847.1"/>
    </source>
</evidence>
<proteinExistence type="predicted"/>
<dbReference type="EMBL" id="CADCUD010000237">
    <property type="protein sequence ID" value="CAA9361847.1"/>
    <property type="molecule type" value="Genomic_DNA"/>
</dbReference>
<evidence type="ECO:0000259" key="1">
    <source>
        <dbReference type="Pfam" id="PF01261"/>
    </source>
</evidence>
<dbReference type="Pfam" id="PF01261">
    <property type="entry name" value="AP_endonuc_2"/>
    <property type="match status" value="1"/>
</dbReference>
<dbReference type="EC" id="4.2.1.44" evidence="2"/>
<accession>A0A6J4MMY0</accession>
<feature type="domain" description="Xylose isomerase-like TIM barrel" evidence="1">
    <location>
        <begin position="55"/>
        <end position="286"/>
    </location>
</feature>
<sequence>MTALRVAGAPISWGVCEVPGWGHQLGADRVLTEMRALGLEATEFGPAGFLPDEPLEKAAVLSDHGLRAVGGFLPVVLHDPRSDPLPAVEVFAEGCVATGAGVVVLAAATGIDGYDERPALDERGWSTLLANLDRASAVTAARGVVTALHPHVGTMVERGDEVARVLSGSLVGLCVDTGHLLAGGTDPVALVREHPDRVVHVHLKDLDAALADEVRSGRLSYAGAIPRGLFAPLGRGDIDIAALVGTLLAAGYDGWFVLEQDVMLAGDPVGEGPAADVRVSLEHLREVAR</sequence>
<keyword evidence="2" id="KW-0456">Lyase</keyword>